<dbReference type="Pfam" id="PF01690">
    <property type="entry name" value="PLRV_ORF5"/>
    <property type="match status" value="1"/>
</dbReference>
<dbReference type="GO" id="GO:0019028">
    <property type="term" value="C:viral capsid"/>
    <property type="evidence" value="ECO:0007669"/>
    <property type="project" value="InterPro"/>
</dbReference>
<feature type="region of interest" description="Disordered" evidence="1">
    <location>
        <begin position="39"/>
        <end position="64"/>
    </location>
</feature>
<feature type="region of interest" description="Disordered" evidence="1">
    <location>
        <begin position="1"/>
        <end position="22"/>
    </location>
</feature>
<proteinExistence type="predicted"/>
<organism evidence="2">
    <name type="scientific">Potato leafroll virus</name>
    <name type="common">PLrV</name>
    <dbReference type="NCBI Taxonomy" id="12045"/>
    <lineage>
        <taxon>Viruses</taxon>
        <taxon>Riboviria</taxon>
        <taxon>Orthornavirae</taxon>
        <taxon>Pisuviricota</taxon>
        <taxon>Pisoniviricetes</taxon>
        <taxon>Sobelivirales</taxon>
        <taxon>Solemoviridae</taxon>
        <taxon>Polerovirus</taxon>
        <taxon>Polerovirus PLRV</taxon>
    </lineage>
</organism>
<dbReference type="InterPro" id="IPR002929">
    <property type="entry name" value="PLrV_ORF5"/>
</dbReference>
<evidence type="ECO:0000256" key="1">
    <source>
        <dbReference type="SAM" id="MobiDB-lite"/>
    </source>
</evidence>
<organismHost>
    <name type="scientific">Solanum tuberosum</name>
    <name type="common">Potato</name>
    <dbReference type="NCBI Taxonomy" id="4113"/>
</organismHost>
<feature type="compositionally biased region" description="Low complexity" evidence="1">
    <location>
        <begin position="54"/>
        <end position="64"/>
    </location>
</feature>
<protein>
    <submittedName>
        <fullName evidence="2">p7</fullName>
    </submittedName>
</protein>
<dbReference type="EMBL" id="EU313202">
    <property type="protein sequence ID" value="ABY49852.1"/>
    <property type="molecule type" value="Genomic_RNA"/>
</dbReference>
<accession>B0FEU6</accession>
<reference evidence="2" key="1">
    <citation type="journal article" date="2009" name="Virus Genes">
        <title>Short communication: Molecular analysis of Potato leafroll virus isolates from the Czech Republic.</title>
        <authorList>
            <person name="Plchova H."/>
            <person name="Cerovska N."/>
            <person name="Moravec T."/>
            <person name="Dedic P."/>
        </authorList>
    </citation>
    <scope>NUCLEOTIDE SEQUENCE</scope>
    <source>
        <strain evidence="2">VIRUBRA 1/047</strain>
    </source>
</reference>
<gene>
    <name evidence="2" type="primary">P7</name>
</gene>
<evidence type="ECO:0000313" key="2">
    <source>
        <dbReference type="EMBL" id="ABY49852.1"/>
    </source>
</evidence>
<feature type="compositionally biased region" description="Basic and acidic residues" evidence="1">
    <location>
        <begin position="1"/>
        <end position="10"/>
    </location>
</feature>
<sequence>MLEKREENVKNKTSSWKPPLSEAVSPAIAKLRSIRKSQPLEGGTLKKDVTDGVSSIGSGSLTGGTLKRKETIEERLLQTLTTEQRLWYENLKKTNPPAAIQWLYEYQPPPQVDRNIAKKPFQGRK</sequence>
<name>B0FEU6_PLRV</name>